<feature type="compositionally biased region" description="Low complexity" evidence="2">
    <location>
        <begin position="637"/>
        <end position="646"/>
    </location>
</feature>
<dbReference type="SUPFAM" id="SSF56091">
    <property type="entry name" value="DNA ligase/mRNA capping enzyme, catalytic domain"/>
    <property type="match status" value="1"/>
</dbReference>
<sequence length="909" mass="105965">MAFNQHQLIPRPDIKVGFRLNDEYADTLLPRIRKLLRSNPHSKRFPGTQPVDFELCHFDLLESEEYFVRDKTDGKRYIMFFTAKDGGTVFMLDESNKFRFLTNFKLPQRHNPNAIHDETMMDGEIMLKQDVIEPLNAALKRNPEMRKRMPFTMEIKSMELSYGLINTLQKIPSLKYGNDGLIFVPVNHPYEPDMCRKLWIKNVRDGDIGQFWYDEHWSTTIYDADPRIRHGGWRFRKFKSGQHTADSEKVLAEVLNRIKHAVPRDVLEEHVTVIREKWKLRQSNRTSGSQPLPTSIQTSITQTSLSESLHPPLQDSRQPLIHRHDIHKSNESLIEHHDSSYRSHDSQLYSSSLEKTPPVNENRASHENKEVPESLLVLHDHNREQLQKQPLVDTDEHHEHRNSYENRELFEEKDSIENQKSLNQDNELPKTPIALHDCHNEPLQRMPLTHPISTKERRNSYEDLNLHDEEMDSDVSEDFAQSRSPRTRRSISNTESQITKFEPTSPSNKGESFSSGSENSQNLVEDIDPDADPWDAPDYYESSQIANNELSYPEDQSEYWEENEHVESSESSEAALDNNLLIESMKQKTDQHEKLQESEISIQQDQFQKRKSQHKIFVRENQLPIIPQHQDSRYATQQGQSQTQKPQQHRSSIHENPQIISPRPRPQILQRQSESRIPMQHIQPQLQQRIPDTLSIQETKPIIQRSQSLTHEHRIYSHLPKIFPIQSTQYPMQEIQRTTNRQLQDFQESGQFPERTEWEPKIGIEIPETNNNNNVLPYRPIIRRHTFSSNDNTNIQNTRRQLSAATNPYSLQLSSSPIDITSQSLPTQSQTIPSTGITPILKHVPEELSILNESPNHQFINYTQISPTPSRPPPQKRKSKGALDFILNTLSPSSETNQKRSRLDDENDE</sequence>
<dbReference type="GO" id="GO:0006370">
    <property type="term" value="P:7-methylguanosine mRNA capping"/>
    <property type="evidence" value="ECO:0007669"/>
    <property type="project" value="InterPro"/>
</dbReference>
<feature type="region of interest" description="Disordered" evidence="2">
    <location>
        <begin position="337"/>
        <end position="370"/>
    </location>
</feature>
<dbReference type="OrthoDB" id="200924at2759"/>
<feature type="compositionally biased region" description="Basic and acidic residues" evidence="2">
    <location>
        <begin position="897"/>
        <end position="909"/>
    </location>
</feature>
<protein>
    <submittedName>
        <fullName evidence="4">7562_t:CDS:1</fullName>
    </submittedName>
</protein>
<dbReference type="InterPro" id="IPR051029">
    <property type="entry name" value="mRNA_Capping_Enz/RNA_Phosphat"/>
</dbReference>
<evidence type="ECO:0000313" key="4">
    <source>
        <dbReference type="EMBL" id="CAG8560214.1"/>
    </source>
</evidence>
<dbReference type="GO" id="GO:0005524">
    <property type="term" value="F:ATP binding"/>
    <property type="evidence" value="ECO:0007669"/>
    <property type="project" value="InterPro"/>
</dbReference>
<name>A0A9N9FW09_9GLOM</name>
<feature type="compositionally biased region" description="Polar residues" evidence="2">
    <location>
        <begin position="282"/>
        <end position="293"/>
    </location>
</feature>
<comment type="caution">
    <text evidence="4">The sequence shown here is derived from an EMBL/GenBank/DDBJ whole genome shotgun (WGS) entry which is preliminary data.</text>
</comment>
<feature type="domain" description="mRNA capping enzyme adenylation" evidence="3">
    <location>
        <begin position="49"/>
        <end position="127"/>
    </location>
</feature>
<dbReference type="AlphaFoldDB" id="A0A9N9FW09"/>
<feature type="region of interest" description="Disordered" evidence="2">
    <location>
        <begin position="388"/>
        <end position="539"/>
    </location>
</feature>
<evidence type="ECO:0000313" key="5">
    <source>
        <dbReference type="Proteomes" id="UP000789759"/>
    </source>
</evidence>
<feature type="compositionally biased region" description="Acidic residues" evidence="2">
    <location>
        <begin position="525"/>
        <end position="535"/>
    </location>
</feature>
<dbReference type="PANTHER" id="PTHR10367:SF17">
    <property type="entry name" value="MRNA-CAPPING ENZYME"/>
    <property type="match status" value="1"/>
</dbReference>
<dbReference type="Gene3D" id="3.30.470.30">
    <property type="entry name" value="DNA ligase/mRNA capping enzyme"/>
    <property type="match status" value="2"/>
</dbReference>
<dbReference type="Pfam" id="PF01331">
    <property type="entry name" value="mRNA_cap_enzyme"/>
    <property type="match status" value="1"/>
</dbReference>
<evidence type="ECO:0000259" key="3">
    <source>
        <dbReference type="Pfam" id="PF01331"/>
    </source>
</evidence>
<evidence type="ECO:0000256" key="2">
    <source>
        <dbReference type="SAM" id="MobiDB-lite"/>
    </source>
</evidence>
<comment type="catalytic activity">
    <reaction evidence="1">
        <text>a 5'-end diphospho-ribonucleoside in mRNA + GTP + H(+) = a 5'-end (5'-triphosphoguanosine)-ribonucleoside in mRNA + diphosphate</text>
        <dbReference type="Rhea" id="RHEA:67012"/>
        <dbReference type="Rhea" id="RHEA-COMP:17165"/>
        <dbReference type="Rhea" id="RHEA-COMP:17166"/>
        <dbReference type="ChEBI" id="CHEBI:15378"/>
        <dbReference type="ChEBI" id="CHEBI:33019"/>
        <dbReference type="ChEBI" id="CHEBI:37565"/>
        <dbReference type="ChEBI" id="CHEBI:167616"/>
        <dbReference type="ChEBI" id="CHEBI:167617"/>
        <dbReference type="EC" id="2.7.7.50"/>
    </reaction>
    <physiologicalReaction direction="left-to-right" evidence="1">
        <dbReference type="Rhea" id="RHEA:67013"/>
    </physiologicalReaction>
</comment>
<proteinExistence type="predicted"/>
<dbReference type="Proteomes" id="UP000789759">
    <property type="component" value="Unassembled WGS sequence"/>
</dbReference>
<dbReference type="CDD" id="cd07895">
    <property type="entry name" value="Adenylation_mRNA_capping"/>
    <property type="match status" value="1"/>
</dbReference>
<dbReference type="GO" id="GO:0004484">
    <property type="term" value="F:mRNA guanylyltransferase activity"/>
    <property type="evidence" value="ECO:0007669"/>
    <property type="project" value="UniProtKB-EC"/>
</dbReference>
<feature type="region of interest" description="Disordered" evidence="2">
    <location>
        <begin position="861"/>
        <end position="909"/>
    </location>
</feature>
<gene>
    <name evidence="4" type="ORF">CPELLU_LOCUS5163</name>
</gene>
<dbReference type="EMBL" id="CAJVQA010002894">
    <property type="protein sequence ID" value="CAG8560214.1"/>
    <property type="molecule type" value="Genomic_DNA"/>
</dbReference>
<feature type="compositionally biased region" description="Low complexity" evidence="2">
    <location>
        <begin position="657"/>
        <end position="672"/>
    </location>
</feature>
<feature type="region of interest" description="Disordered" evidence="2">
    <location>
        <begin position="587"/>
        <end position="672"/>
    </location>
</feature>
<keyword evidence="5" id="KW-1185">Reference proteome</keyword>
<evidence type="ECO:0000256" key="1">
    <source>
        <dbReference type="ARBA" id="ARBA00044624"/>
    </source>
</evidence>
<feature type="region of interest" description="Disordered" evidence="2">
    <location>
        <begin position="282"/>
        <end position="318"/>
    </location>
</feature>
<dbReference type="InterPro" id="IPR001339">
    <property type="entry name" value="mRNA_cap_enzyme_adenylation"/>
</dbReference>
<feature type="compositionally biased region" description="Basic and acidic residues" evidence="2">
    <location>
        <begin position="587"/>
        <end position="597"/>
    </location>
</feature>
<dbReference type="InterPro" id="IPR012340">
    <property type="entry name" value="NA-bd_OB-fold"/>
</dbReference>
<feature type="compositionally biased region" description="Polar residues" evidence="2">
    <location>
        <begin position="479"/>
        <end position="523"/>
    </location>
</feature>
<feature type="compositionally biased region" description="Basic and acidic residues" evidence="2">
    <location>
        <begin position="453"/>
        <end position="468"/>
    </location>
</feature>
<feature type="compositionally biased region" description="Basic and acidic residues" evidence="2">
    <location>
        <begin position="394"/>
        <end position="417"/>
    </location>
</feature>
<dbReference type="Gene3D" id="2.40.50.140">
    <property type="entry name" value="Nucleic acid-binding proteins"/>
    <property type="match status" value="1"/>
</dbReference>
<accession>A0A9N9FW09</accession>
<feature type="region of interest" description="Disordered" evidence="2">
    <location>
        <begin position="553"/>
        <end position="573"/>
    </location>
</feature>
<dbReference type="PANTHER" id="PTHR10367">
    <property type="entry name" value="MRNA-CAPPING ENZYME"/>
    <property type="match status" value="1"/>
</dbReference>
<feature type="compositionally biased region" description="Low complexity" evidence="2">
    <location>
        <begin position="294"/>
        <end position="309"/>
    </location>
</feature>
<organism evidence="4 5">
    <name type="scientific">Cetraspora pellucida</name>
    <dbReference type="NCBI Taxonomy" id="1433469"/>
    <lineage>
        <taxon>Eukaryota</taxon>
        <taxon>Fungi</taxon>
        <taxon>Fungi incertae sedis</taxon>
        <taxon>Mucoromycota</taxon>
        <taxon>Glomeromycotina</taxon>
        <taxon>Glomeromycetes</taxon>
        <taxon>Diversisporales</taxon>
        <taxon>Gigasporaceae</taxon>
        <taxon>Cetraspora</taxon>
    </lineage>
</organism>
<reference evidence="4" key="1">
    <citation type="submission" date="2021-06" db="EMBL/GenBank/DDBJ databases">
        <authorList>
            <person name="Kallberg Y."/>
            <person name="Tangrot J."/>
            <person name="Rosling A."/>
        </authorList>
    </citation>
    <scope>NUCLEOTIDE SEQUENCE</scope>
    <source>
        <strain evidence="4">FL966</strain>
    </source>
</reference>